<dbReference type="RefSeq" id="WP_094457682.1">
    <property type="nucleotide sequence ID" value="NZ_NOXU01000031.1"/>
</dbReference>
<dbReference type="InterPro" id="IPR002347">
    <property type="entry name" value="SDR_fam"/>
</dbReference>
<sequence>MTGSSPLLSPRLTGRVALVTGASRGIGAAVAEQLAREGAHVVLLARTLGALEELDDRVKALGGAATIIPQDLMDSAKLDNLGPALYERFGRLDILVHAAGQLGTLGPIAHSDPKDWDRVMGVSIAAGMRLIRTTDPLLRLSDAGRAIFLTDRVGREPTAYWSAYAASKAALDMMARTWAAETLNTNLRINLVDPGPVATSLRAKAFPGEDPASLPSPADAARAIVEFAVPACALHGELIDLRTA</sequence>
<dbReference type="OrthoDB" id="9790785at2"/>
<dbReference type="EMBL" id="NOXU01000031">
    <property type="protein sequence ID" value="OYQ32648.1"/>
    <property type="molecule type" value="Genomic_DNA"/>
</dbReference>
<dbReference type="Pfam" id="PF00106">
    <property type="entry name" value="adh_short"/>
    <property type="match status" value="1"/>
</dbReference>
<dbReference type="GO" id="GO:0016491">
    <property type="term" value="F:oxidoreductase activity"/>
    <property type="evidence" value="ECO:0007669"/>
    <property type="project" value="UniProtKB-KW"/>
</dbReference>
<evidence type="ECO:0000256" key="2">
    <source>
        <dbReference type="ARBA" id="ARBA00023002"/>
    </source>
</evidence>
<comment type="similarity">
    <text evidence="1">Belongs to the short-chain dehydrogenases/reductases (SDR) family.</text>
</comment>
<dbReference type="CDD" id="cd05233">
    <property type="entry name" value="SDR_c"/>
    <property type="match status" value="1"/>
</dbReference>
<evidence type="ECO:0000259" key="3">
    <source>
        <dbReference type="SMART" id="SM00822"/>
    </source>
</evidence>
<gene>
    <name evidence="4" type="ORF">CHU95_17910</name>
</gene>
<dbReference type="PRINTS" id="PR00081">
    <property type="entry name" value="GDHRDH"/>
</dbReference>
<evidence type="ECO:0000256" key="1">
    <source>
        <dbReference type="ARBA" id="ARBA00006484"/>
    </source>
</evidence>
<dbReference type="SUPFAM" id="SSF51735">
    <property type="entry name" value="NAD(P)-binding Rossmann-fold domains"/>
    <property type="match status" value="1"/>
</dbReference>
<dbReference type="InterPro" id="IPR036291">
    <property type="entry name" value="NAD(P)-bd_dom_sf"/>
</dbReference>
<reference evidence="4 5" key="1">
    <citation type="submission" date="2017-07" db="EMBL/GenBank/DDBJ databases">
        <title>Niveispirillum cyanobacteriorum sp. nov., isolated from cyanobacterial aggregates in a eutrophic lake.</title>
        <authorList>
            <person name="Cai H."/>
        </authorList>
    </citation>
    <scope>NUCLEOTIDE SEQUENCE [LARGE SCALE GENOMIC DNA]</scope>
    <source>
        <strain evidence="5">TH1-14</strain>
    </source>
</reference>
<dbReference type="PROSITE" id="PS00061">
    <property type="entry name" value="ADH_SHORT"/>
    <property type="match status" value="1"/>
</dbReference>
<comment type="caution">
    <text evidence="4">The sequence shown here is derived from an EMBL/GenBank/DDBJ whole genome shotgun (WGS) entry which is preliminary data.</text>
</comment>
<protein>
    <submittedName>
        <fullName evidence="4">Oxidoreductase</fullName>
    </submittedName>
</protein>
<dbReference type="SMART" id="SM00822">
    <property type="entry name" value="PKS_KR"/>
    <property type="match status" value="1"/>
</dbReference>
<keyword evidence="2" id="KW-0560">Oxidoreductase</keyword>
<dbReference type="PANTHER" id="PTHR44196:SF1">
    <property type="entry name" value="DEHYDROGENASE_REDUCTASE SDR FAMILY MEMBER 7B"/>
    <property type="match status" value="1"/>
</dbReference>
<organism evidence="4 5">
    <name type="scientific">Niveispirillum lacus</name>
    <dbReference type="NCBI Taxonomy" id="1981099"/>
    <lineage>
        <taxon>Bacteria</taxon>
        <taxon>Pseudomonadati</taxon>
        <taxon>Pseudomonadota</taxon>
        <taxon>Alphaproteobacteria</taxon>
        <taxon>Rhodospirillales</taxon>
        <taxon>Azospirillaceae</taxon>
        <taxon>Niveispirillum</taxon>
    </lineage>
</organism>
<proteinExistence type="inferred from homology"/>
<dbReference type="InterPro" id="IPR057326">
    <property type="entry name" value="KR_dom"/>
</dbReference>
<feature type="domain" description="Ketoreductase" evidence="3">
    <location>
        <begin position="15"/>
        <end position="195"/>
    </location>
</feature>
<dbReference type="Proteomes" id="UP000216998">
    <property type="component" value="Unassembled WGS sequence"/>
</dbReference>
<dbReference type="InterPro" id="IPR020904">
    <property type="entry name" value="Sc_DH/Rdtase_CS"/>
</dbReference>
<evidence type="ECO:0000313" key="5">
    <source>
        <dbReference type="Proteomes" id="UP000216998"/>
    </source>
</evidence>
<keyword evidence="5" id="KW-1185">Reference proteome</keyword>
<dbReference type="GO" id="GO:0016020">
    <property type="term" value="C:membrane"/>
    <property type="evidence" value="ECO:0007669"/>
    <property type="project" value="TreeGrafter"/>
</dbReference>
<name>A0A255YTV2_9PROT</name>
<accession>A0A255YTV2</accession>
<evidence type="ECO:0000313" key="4">
    <source>
        <dbReference type="EMBL" id="OYQ32648.1"/>
    </source>
</evidence>
<dbReference type="Gene3D" id="3.40.50.720">
    <property type="entry name" value="NAD(P)-binding Rossmann-like Domain"/>
    <property type="match status" value="1"/>
</dbReference>
<dbReference type="AlphaFoldDB" id="A0A255YTV2"/>
<dbReference type="PANTHER" id="PTHR44196">
    <property type="entry name" value="DEHYDROGENASE/REDUCTASE SDR FAMILY MEMBER 7B"/>
    <property type="match status" value="1"/>
</dbReference>